<dbReference type="HOGENOM" id="CLU_2207713_0_0_3"/>
<evidence type="ECO:0000313" key="1">
    <source>
        <dbReference type="EMBL" id="ABM77914.1"/>
    </source>
</evidence>
<proteinExistence type="predicted"/>
<reference evidence="1 2" key="1">
    <citation type="journal article" date="2007" name="PLoS Genet.">
        <title>Patterns and implications of gene gain and loss in the evolution of Prochlorococcus.</title>
        <authorList>
            <person name="Kettler G.C."/>
            <person name="Martiny A.C."/>
            <person name="Huang K."/>
            <person name="Zucker J."/>
            <person name="Coleman M.L."/>
            <person name="Rodrigue S."/>
            <person name="Chen F."/>
            <person name="Lapidus A."/>
            <person name="Ferriera S."/>
            <person name="Johnson J."/>
            <person name="Steglich C."/>
            <person name="Church G.M."/>
            <person name="Richardson P."/>
            <person name="Chisholm S.W."/>
        </authorList>
    </citation>
    <scope>NUCLEOTIDE SEQUENCE [LARGE SCALE GENOMIC DNA]</scope>
    <source>
        <strain evidence="1 2">MIT 9303</strain>
    </source>
</reference>
<dbReference type="Proteomes" id="UP000002274">
    <property type="component" value="Chromosome"/>
</dbReference>
<name>A2C8V4_PROM3</name>
<gene>
    <name evidence="1" type="ordered locus">P9303_11651</name>
</gene>
<evidence type="ECO:0000313" key="2">
    <source>
        <dbReference type="Proteomes" id="UP000002274"/>
    </source>
</evidence>
<dbReference type="AlphaFoldDB" id="A2C8V4"/>
<protein>
    <submittedName>
        <fullName evidence="1">Possible 'chromo' (CHRomatin Organization MOdifier) domain</fullName>
    </submittedName>
</protein>
<dbReference type="KEGG" id="pmf:P9303_11651"/>
<sequence length="107" mass="12336">MSMMIPMTKLMSTSAAKNLMRKNMLTFQFKTQSRLTTETLVFEKINKNLKSQLPSRTFDRWRQIIKDFCAKGCAAYRQGTIDTQMIIGCHDNLNRALLKELKGLGEN</sequence>
<organism evidence="1 2">
    <name type="scientific">Prochlorococcus marinus (strain MIT 9303)</name>
    <dbReference type="NCBI Taxonomy" id="59922"/>
    <lineage>
        <taxon>Bacteria</taxon>
        <taxon>Bacillati</taxon>
        <taxon>Cyanobacteriota</taxon>
        <taxon>Cyanophyceae</taxon>
        <taxon>Synechococcales</taxon>
        <taxon>Prochlorococcaceae</taxon>
        <taxon>Prochlorococcus</taxon>
    </lineage>
</organism>
<dbReference type="STRING" id="59922.P9303_11651"/>
<accession>A2C8V4</accession>
<dbReference type="EMBL" id="CP000554">
    <property type="protein sequence ID" value="ABM77914.1"/>
    <property type="molecule type" value="Genomic_DNA"/>
</dbReference>
<dbReference type="BioCyc" id="PMAR59922:G1G80-1023-MONOMER"/>